<organism evidence="3 4">
    <name type="scientific">Brevibacillus panacihumi</name>
    <dbReference type="NCBI Taxonomy" id="497735"/>
    <lineage>
        <taxon>Bacteria</taxon>
        <taxon>Bacillati</taxon>
        <taxon>Bacillota</taxon>
        <taxon>Bacilli</taxon>
        <taxon>Bacillales</taxon>
        <taxon>Paenibacillaceae</taxon>
        <taxon>Brevibacillus</taxon>
    </lineage>
</organism>
<dbReference type="AlphaFoldDB" id="A0A3M8CUA3"/>
<dbReference type="Gene3D" id="3.30.360.10">
    <property type="entry name" value="Dihydrodipicolinate Reductase, domain 2"/>
    <property type="match status" value="1"/>
</dbReference>
<dbReference type="Pfam" id="PF22725">
    <property type="entry name" value="GFO_IDH_MocA_C3"/>
    <property type="match status" value="1"/>
</dbReference>
<dbReference type="InterPro" id="IPR055170">
    <property type="entry name" value="GFO_IDH_MocA-like_dom"/>
</dbReference>
<proteinExistence type="predicted"/>
<feature type="domain" description="GFO/IDH/MocA-like oxidoreductase" evidence="2">
    <location>
        <begin position="137"/>
        <end position="246"/>
    </location>
</feature>
<dbReference type="Proteomes" id="UP000281915">
    <property type="component" value="Unassembled WGS sequence"/>
</dbReference>
<dbReference type="PANTHER" id="PTHR43054">
    <property type="match status" value="1"/>
</dbReference>
<dbReference type="InterPro" id="IPR036291">
    <property type="entry name" value="NAD(P)-bd_dom_sf"/>
</dbReference>
<dbReference type="EMBL" id="RHHT01000019">
    <property type="protein sequence ID" value="RNB79273.1"/>
    <property type="molecule type" value="Genomic_DNA"/>
</dbReference>
<dbReference type="Pfam" id="PF01408">
    <property type="entry name" value="GFO_IDH_MocA"/>
    <property type="match status" value="1"/>
</dbReference>
<accession>A0A3M8CUA3</accession>
<evidence type="ECO:0000259" key="2">
    <source>
        <dbReference type="Pfam" id="PF22725"/>
    </source>
</evidence>
<evidence type="ECO:0000313" key="4">
    <source>
        <dbReference type="Proteomes" id="UP000281915"/>
    </source>
</evidence>
<dbReference type="SUPFAM" id="SSF55347">
    <property type="entry name" value="Glyceraldehyde-3-phosphate dehydrogenase-like, C-terminal domain"/>
    <property type="match status" value="1"/>
</dbReference>
<evidence type="ECO:0000313" key="3">
    <source>
        <dbReference type="EMBL" id="RNB79273.1"/>
    </source>
</evidence>
<dbReference type="InterPro" id="IPR000683">
    <property type="entry name" value="Gfo/Idh/MocA-like_OxRdtase_N"/>
</dbReference>
<sequence>MRFGVIGTNWITEEFIRSGREMDGFSLEAVYSRTEERAREFAAMQGIPYWFADLEEMVKSKRIDAVYIASPNSFHASQALVCMEHGMHVLCEKPLASNAPEVKQMIQAARRHDVLLMEAVKSTLAPNFRAIQGNLHKLGRIRRYVASNGQYSSRYDAYKDGQLPNAFNPAFSNGALMDIGIYCIYPLVVLLGKPQRIQAEAVMLDSGVDGQGSILMRYPDCEAAVMFSKITTSFLPAEIQGEDATMVIDKINRPQKVEIRYRDGRVEDITVPQTSRLMHYEIREFMELIRTGKRESSTNSHQNSLVAMQIMDEARRQIGLRFPADEHVDWGTEEEEAGT</sequence>
<dbReference type="PANTHER" id="PTHR43054:SF1">
    <property type="entry name" value="SCYLLO-INOSITOL 2-DEHYDROGENASE (NADP(+)) IOLU"/>
    <property type="match status" value="1"/>
</dbReference>
<gene>
    <name evidence="3" type="ORF">EDM58_09860</name>
</gene>
<dbReference type="SUPFAM" id="SSF51735">
    <property type="entry name" value="NAD(P)-binding Rossmann-fold domains"/>
    <property type="match status" value="1"/>
</dbReference>
<protein>
    <submittedName>
        <fullName evidence="3">Gfo/Idh/MocA family oxidoreductase</fullName>
    </submittedName>
</protein>
<dbReference type="RefSeq" id="WP_122913203.1">
    <property type="nucleotide sequence ID" value="NZ_RHHT01000019.1"/>
</dbReference>
<evidence type="ECO:0000259" key="1">
    <source>
        <dbReference type="Pfam" id="PF01408"/>
    </source>
</evidence>
<dbReference type="Gene3D" id="3.40.50.720">
    <property type="entry name" value="NAD(P)-binding Rossmann-like Domain"/>
    <property type="match status" value="1"/>
</dbReference>
<dbReference type="GO" id="GO:0000166">
    <property type="term" value="F:nucleotide binding"/>
    <property type="evidence" value="ECO:0007669"/>
    <property type="project" value="InterPro"/>
</dbReference>
<reference evidence="3 4" key="1">
    <citation type="submission" date="2018-10" db="EMBL/GenBank/DDBJ databases">
        <title>Phylogenomics of Brevibacillus.</title>
        <authorList>
            <person name="Dunlap C."/>
        </authorList>
    </citation>
    <scope>NUCLEOTIDE SEQUENCE [LARGE SCALE GENOMIC DNA]</scope>
    <source>
        <strain evidence="3 4">JCM 15085</strain>
    </source>
</reference>
<comment type="caution">
    <text evidence="3">The sequence shown here is derived from an EMBL/GenBank/DDBJ whole genome shotgun (WGS) entry which is preliminary data.</text>
</comment>
<name>A0A3M8CUA3_9BACL</name>
<feature type="domain" description="Gfo/Idh/MocA-like oxidoreductase N-terminal" evidence="1">
    <location>
        <begin position="1"/>
        <end position="118"/>
    </location>
</feature>